<gene>
    <name evidence="2" type="ORF">NPIL_597391</name>
</gene>
<comment type="caution">
    <text evidence="2">The sequence shown here is derived from an EMBL/GenBank/DDBJ whole genome shotgun (WGS) entry which is preliminary data.</text>
</comment>
<feature type="compositionally biased region" description="Basic and acidic residues" evidence="1">
    <location>
        <begin position="1"/>
        <end position="14"/>
    </location>
</feature>
<dbReference type="AlphaFoldDB" id="A0A8X6Q1S4"/>
<evidence type="ECO:0000313" key="3">
    <source>
        <dbReference type="Proteomes" id="UP000887013"/>
    </source>
</evidence>
<dbReference type="EMBL" id="BMAW01027187">
    <property type="protein sequence ID" value="GFU00960.1"/>
    <property type="molecule type" value="Genomic_DNA"/>
</dbReference>
<feature type="region of interest" description="Disordered" evidence="1">
    <location>
        <begin position="1"/>
        <end position="29"/>
    </location>
</feature>
<keyword evidence="3" id="KW-1185">Reference proteome</keyword>
<name>A0A8X6Q1S4_NEPPI</name>
<proteinExistence type="predicted"/>
<accession>A0A8X6Q1S4</accession>
<organism evidence="2 3">
    <name type="scientific">Nephila pilipes</name>
    <name type="common">Giant wood spider</name>
    <name type="synonym">Nephila maculata</name>
    <dbReference type="NCBI Taxonomy" id="299642"/>
    <lineage>
        <taxon>Eukaryota</taxon>
        <taxon>Metazoa</taxon>
        <taxon>Ecdysozoa</taxon>
        <taxon>Arthropoda</taxon>
        <taxon>Chelicerata</taxon>
        <taxon>Arachnida</taxon>
        <taxon>Araneae</taxon>
        <taxon>Araneomorphae</taxon>
        <taxon>Entelegynae</taxon>
        <taxon>Araneoidea</taxon>
        <taxon>Nephilidae</taxon>
        <taxon>Nephila</taxon>
    </lineage>
</organism>
<reference evidence="2" key="1">
    <citation type="submission" date="2020-08" db="EMBL/GenBank/DDBJ databases">
        <title>Multicomponent nature underlies the extraordinary mechanical properties of spider dragline silk.</title>
        <authorList>
            <person name="Kono N."/>
            <person name="Nakamura H."/>
            <person name="Mori M."/>
            <person name="Yoshida Y."/>
            <person name="Ohtoshi R."/>
            <person name="Malay A.D."/>
            <person name="Moran D.A.P."/>
            <person name="Tomita M."/>
            <person name="Numata K."/>
            <person name="Arakawa K."/>
        </authorList>
    </citation>
    <scope>NUCLEOTIDE SEQUENCE</scope>
</reference>
<sequence>MRDNDRTLEKDYGEKMLTPDPVSRNKNKKNRVACARMQLLACYEKTYFRFYAHFLAPRSGPKHPYCGNLGPYIIGVSSSNSMGTGFCRVSVPSYEIIS</sequence>
<evidence type="ECO:0000313" key="2">
    <source>
        <dbReference type="EMBL" id="GFU00960.1"/>
    </source>
</evidence>
<evidence type="ECO:0000256" key="1">
    <source>
        <dbReference type="SAM" id="MobiDB-lite"/>
    </source>
</evidence>
<dbReference type="Proteomes" id="UP000887013">
    <property type="component" value="Unassembled WGS sequence"/>
</dbReference>
<protein>
    <submittedName>
        <fullName evidence="2">Uncharacterized protein</fullName>
    </submittedName>
</protein>